<dbReference type="Gene3D" id="3.30.70.1170">
    <property type="entry name" value="Sun protein, domain 3"/>
    <property type="match status" value="1"/>
</dbReference>
<dbReference type="PROSITE" id="PS51686">
    <property type="entry name" value="SAM_MT_RSMB_NOP"/>
    <property type="match status" value="1"/>
</dbReference>
<dbReference type="InterPro" id="IPR049560">
    <property type="entry name" value="MeTrfase_RsmB-F_NOP2_cat"/>
</dbReference>
<dbReference type="InterPro" id="IPR031340">
    <property type="entry name" value="RsmF_methylt_CI"/>
</dbReference>
<keyword evidence="2" id="KW-0963">Cytoplasm</keyword>
<feature type="binding site" evidence="7">
    <location>
        <position position="134"/>
    </location>
    <ligand>
        <name>S-adenosyl-L-methionine</name>
        <dbReference type="ChEBI" id="CHEBI:59789"/>
    </ligand>
</feature>
<protein>
    <submittedName>
        <fullName evidence="9">RsmB/NOP family class I SAM-dependent RNA methyltransferase</fullName>
    </submittedName>
</protein>
<dbReference type="InterPro" id="IPR029063">
    <property type="entry name" value="SAM-dependent_MTases_sf"/>
</dbReference>
<dbReference type="EMBL" id="DVIQ01000033">
    <property type="protein sequence ID" value="HIS31265.1"/>
    <property type="molecule type" value="Genomic_DNA"/>
</dbReference>
<dbReference type="Pfam" id="PF17125">
    <property type="entry name" value="Methyltr_RsmF_N"/>
    <property type="match status" value="1"/>
</dbReference>
<dbReference type="PROSITE" id="PS01153">
    <property type="entry name" value="NOL1_NOP2_SUN"/>
    <property type="match status" value="1"/>
</dbReference>
<feature type="binding site" evidence="7">
    <location>
        <begin position="110"/>
        <end position="116"/>
    </location>
    <ligand>
        <name>S-adenosyl-L-methionine</name>
        <dbReference type="ChEBI" id="CHEBI:59789"/>
    </ligand>
</feature>
<feature type="binding site" evidence="7">
    <location>
        <position position="179"/>
    </location>
    <ligand>
        <name>S-adenosyl-L-methionine</name>
        <dbReference type="ChEBI" id="CHEBI:59789"/>
    </ligand>
</feature>
<dbReference type="Pfam" id="PF01189">
    <property type="entry name" value="Methyltr_RsmB-F"/>
    <property type="match status" value="1"/>
</dbReference>
<dbReference type="GO" id="GO:0001510">
    <property type="term" value="P:RNA methylation"/>
    <property type="evidence" value="ECO:0007669"/>
    <property type="project" value="InterPro"/>
</dbReference>
<feature type="active site" description="Nucleophile" evidence="7">
    <location>
        <position position="232"/>
    </location>
</feature>
<dbReference type="InterPro" id="IPR027391">
    <property type="entry name" value="Nol1_Nop2_Fmu_2"/>
</dbReference>
<dbReference type="Pfam" id="PF13636">
    <property type="entry name" value="Methyltranf_PUA"/>
    <property type="match status" value="1"/>
</dbReference>
<dbReference type="PANTHER" id="PTHR22807:SF30">
    <property type="entry name" value="28S RRNA (CYTOSINE(4447)-C(5))-METHYLTRANSFERASE-RELATED"/>
    <property type="match status" value="1"/>
</dbReference>
<dbReference type="Pfam" id="PF17126">
    <property type="entry name" value="RsmF_methylt_CI"/>
    <property type="match status" value="1"/>
</dbReference>
<reference evidence="9" key="2">
    <citation type="journal article" date="2021" name="PeerJ">
        <title>Extensive microbial diversity within the chicken gut microbiome revealed by metagenomics and culture.</title>
        <authorList>
            <person name="Gilroy R."/>
            <person name="Ravi A."/>
            <person name="Getino M."/>
            <person name="Pursley I."/>
            <person name="Horton D.L."/>
            <person name="Alikhan N.F."/>
            <person name="Baker D."/>
            <person name="Gharbi K."/>
            <person name="Hall N."/>
            <person name="Watson M."/>
            <person name="Adriaenssens E.M."/>
            <person name="Foster-Nyarko E."/>
            <person name="Jarju S."/>
            <person name="Secka A."/>
            <person name="Antonio M."/>
            <person name="Oren A."/>
            <person name="Chaudhuri R.R."/>
            <person name="La Ragione R."/>
            <person name="Hildebrand F."/>
            <person name="Pallen M.J."/>
        </authorList>
    </citation>
    <scope>NUCLEOTIDE SEQUENCE</scope>
    <source>
        <strain evidence="9">CHK190-19873</strain>
    </source>
</reference>
<proteinExistence type="inferred from homology"/>
<evidence type="ECO:0000256" key="7">
    <source>
        <dbReference type="PROSITE-ProRule" id="PRU01023"/>
    </source>
</evidence>
<comment type="similarity">
    <text evidence="1 7">Belongs to the class I-like SAM-binding methyltransferase superfamily. RsmB/NOP family.</text>
</comment>
<keyword evidence="3 7" id="KW-0489">Methyltransferase</keyword>
<dbReference type="CDD" id="cd02440">
    <property type="entry name" value="AdoMet_MTases"/>
    <property type="match status" value="1"/>
</dbReference>
<evidence type="ECO:0000256" key="6">
    <source>
        <dbReference type="ARBA" id="ARBA00022884"/>
    </source>
</evidence>
<keyword evidence="6 7" id="KW-0694">RNA-binding</keyword>
<name>A0A9D1JJM9_9FIRM</name>
<organism evidence="9 10">
    <name type="scientific">Candidatus Limivivens intestinipullorum</name>
    <dbReference type="NCBI Taxonomy" id="2840858"/>
    <lineage>
        <taxon>Bacteria</taxon>
        <taxon>Bacillati</taxon>
        <taxon>Bacillota</taxon>
        <taxon>Clostridia</taxon>
        <taxon>Lachnospirales</taxon>
        <taxon>Lachnospiraceae</taxon>
        <taxon>Lachnospiraceae incertae sedis</taxon>
        <taxon>Candidatus Limivivens</taxon>
    </lineage>
</organism>
<accession>A0A9D1JJM9</accession>
<dbReference type="PRINTS" id="PR02008">
    <property type="entry name" value="RCMTFAMILY"/>
</dbReference>
<dbReference type="SUPFAM" id="SSF53335">
    <property type="entry name" value="S-adenosyl-L-methionine-dependent methyltransferases"/>
    <property type="match status" value="1"/>
</dbReference>
<dbReference type="CDD" id="cd21147">
    <property type="entry name" value="RsmF_methylt_CTD1"/>
    <property type="match status" value="1"/>
</dbReference>
<dbReference type="Proteomes" id="UP000823935">
    <property type="component" value="Unassembled WGS sequence"/>
</dbReference>
<evidence type="ECO:0000256" key="4">
    <source>
        <dbReference type="ARBA" id="ARBA00022679"/>
    </source>
</evidence>
<dbReference type="InterPro" id="IPR018314">
    <property type="entry name" value="RsmB/NOL1/NOP2-like_CS"/>
</dbReference>
<keyword evidence="5 7" id="KW-0949">S-adenosyl-L-methionine</keyword>
<evidence type="ECO:0000313" key="9">
    <source>
        <dbReference type="EMBL" id="HIS31265.1"/>
    </source>
</evidence>
<feature type="domain" description="SAM-dependent MTase RsmB/NOP-type" evidence="8">
    <location>
        <begin position="23"/>
        <end position="312"/>
    </location>
</feature>
<comment type="caution">
    <text evidence="9">The sequence shown here is derived from an EMBL/GenBank/DDBJ whole genome shotgun (WGS) entry which is preliminary data.</text>
</comment>
<evidence type="ECO:0000256" key="5">
    <source>
        <dbReference type="ARBA" id="ARBA00022691"/>
    </source>
</evidence>
<dbReference type="PANTHER" id="PTHR22807">
    <property type="entry name" value="NOP2 YEAST -RELATED NOL1/NOP2/FMU SUN DOMAIN-CONTAINING"/>
    <property type="match status" value="1"/>
</dbReference>
<evidence type="ECO:0000313" key="10">
    <source>
        <dbReference type="Proteomes" id="UP000823935"/>
    </source>
</evidence>
<dbReference type="InterPro" id="IPR023267">
    <property type="entry name" value="RCMT"/>
</dbReference>
<sequence length="484" mass="53899">MIKLPEEFLETMKEMLGDEYQAFLDSYEEPRKYGLRVNTLKISPEEFQKLAPFHLEPIPWTDNGFYYLEQDQASRHAFYYAGLYYLQEPSAMTPASVLGARPGERILDLCAAPGGKATELGARLQGKGLLAANDISASRAKALLKNIEVFGISNGLVLNEVPAKLAGQFPEFFDRILVDAPCSGEGMFRKAPEVARAWYPDKPADCAKQQKEILSQAARMLRPGGRLLYSTCTFSPLENEEVIADFLEKHPEFALLPVTPMEGEAAGRAGYFAPGRPDLVRGGARAPLERCARVWPHKLPGEGHFLALLQKEGPDPVPEDGKSVACEKRRLFSAEKEGVFRGDAEAKAALEAFFRDFAGAPDWSRIEVRGGQAYYMPDCRTRLSGLRFLRCGLYLGEIRKGRFEPSQSLAMALSGREYGCAMRFSRTDERVYRYLRGETVSVDDVPAGRPKGWQLVCVDGYPLGWGKLTGGLLKNKYLAGWRLQ</sequence>
<evidence type="ECO:0000256" key="1">
    <source>
        <dbReference type="ARBA" id="ARBA00007494"/>
    </source>
</evidence>
<keyword evidence="4 7" id="KW-0808">Transferase</keyword>
<gene>
    <name evidence="9" type="ORF">IAB44_06925</name>
</gene>
<dbReference type="InterPro" id="IPR001678">
    <property type="entry name" value="MeTrfase_RsmB-F_NOP2_dom"/>
</dbReference>
<dbReference type="Gene3D" id="3.40.50.150">
    <property type="entry name" value="Vaccinia Virus protein VP39"/>
    <property type="match status" value="1"/>
</dbReference>
<evidence type="ECO:0000256" key="2">
    <source>
        <dbReference type="ARBA" id="ARBA00022490"/>
    </source>
</evidence>
<comment type="caution">
    <text evidence="7">Lacks conserved residue(s) required for the propagation of feature annotation.</text>
</comment>
<dbReference type="GO" id="GO:0008173">
    <property type="term" value="F:RNA methyltransferase activity"/>
    <property type="evidence" value="ECO:0007669"/>
    <property type="project" value="InterPro"/>
</dbReference>
<evidence type="ECO:0000259" key="8">
    <source>
        <dbReference type="PROSITE" id="PS51686"/>
    </source>
</evidence>
<dbReference type="AlphaFoldDB" id="A0A9D1JJM9"/>
<dbReference type="InterPro" id="IPR031341">
    <property type="entry name" value="Methyltr_RsmF_N"/>
</dbReference>
<evidence type="ECO:0000256" key="3">
    <source>
        <dbReference type="ARBA" id="ARBA00022603"/>
    </source>
</evidence>
<dbReference type="Gene3D" id="2.30.130.60">
    <property type="match status" value="1"/>
</dbReference>
<dbReference type="GO" id="GO:0003723">
    <property type="term" value="F:RNA binding"/>
    <property type="evidence" value="ECO:0007669"/>
    <property type="project" value="UniProtKB-UniRule"/>
</dbReference>
<reference evidence="9" key="1">
    <citation type="submission" date="2020-10" db="EMBL/GenBank/DDBJ databases">
        <authorList>
            <person name="Gilroy R."/>
        </authorList>
    </citation>
    <scope>NUCLEOTIDE SEQUENCE</scope>
    <source>
        <strain evidence="9">CHK190-19873</strain>
    </source>
</reference>